<dbReference type="InParanoid" id="U5DBN0"/>
<dbReference type="AlphaFoldDB" id="U5DBN0"/>
<name>U5DBN0_9CHRO</name>
<evidence type="ECO:0008006" key="3">
    <source>
        <dbReference type="Google" id="ProtNLM"/>
    </source>
</evidence>
<dbReference type="EMBL" id="ASSJ01000035">
    <property type="protein sequence ID" value="ERN41943.1"/>
    <property type="molecule type" value="Genomic_DNA"/>
</dbReference>
<organism evidence="1 2">
    <name type="scientific">Rubidibacter lacunae KORDI 51-2</name>
    <dbReference type="NCBI Taxonomy" id="582515"/>
    <lineage>
        <taxon>Bacteria</taxon>
        <taxon>Bacillati</taxon>
        <taxon>Cyanobacteriota</taxon>
        <taxon>Cyanophyceae</taxon>
        <taxon>Oscillatoriophycideae</taxon>
        <taxon>Chroococcales</taxon>
        <taxon>Aphanothecaceae</taxon>
        <taxon>Rubidibacter</taxon>
    </lineage>
</organism>
<keyword evidence="2" id="KW-1185">Reference proteome</keyword>
<dbReference type="STRING" id="582515.KR51_00012690"/>
<evidence type="ECO:0000313" key="1">
    <source>
        <dbReference type="EMBL" id="ERN41943.1"/>
    </source>
</evidence>
<accession>U5DBN0</accession>
<proteinExistence type="predicted"/>
<comment type="caution">
    <text evidence="1">The sequence shown here is derived from an EMBL/GenBank/DDBJ whole genome shotgun (WGS) entry which is preliminary data.</text>
</comment>
<sequence length="101" mass="11680">MLPPNAEKKLRAWIRSRHLICSGNFYLFETVEYSTLDNFSECVQALGGTVISVDLARKILIGKHRKVVLYRAKASINTPHHSLKEYWLYSGGFYTRFDERG</sequence>
<dbReference type="Proteomes" id="UP000016960">
    <property type="component" value="Unassembled WGS sequence"/>
</dbReference>
<reference evidence="1 2" key="1">
    <citation type="submission" date="2013-05" db="EMBL/GenBank/DDBJ databases">
        <title>Draft genome sequence of Rubidibacter lacunae KORDI 51-2.</title>
        <authorList>
            <person name="Choi D.H."/>
            <person name="Noh J.H."/>
            <person name="Kwon K.-K."/>
            <person name="Lee J.-H."/>
            <person name="Ryu J.-Y."/>
        </authorList>
    </citation>
    <scope>NUCLEOTIDE SEQUENCE [LARGE SCALE GENOMIC DNA]</scope>
    <source>
        <strain evidence="1 2">KORDI 51-2</strain>
    </source>
</reference>
<dbReference type="eggNOG" id="ENOG50316IX">
    <property type="taxonomic scope" value="Bacteria"/>
</dbReference>
<evidence type="ECO:0000313" key="2">
    <source>
        <dbReference type="Proteomes" id="UP000016960"/>
    </source>
</evidence>
<gene>
    <name evidence="1" type="ORF">KR51_00012690</name>
</gene>
<protein>
    <recommendedName>
        <fullName evidence="3">CpeR family transcriptional regulator</fullName>
    </recommendedName>
</protein>